<feature type="transmembrane region" description="Helical" evidence="7">
    <location>
        <begin position="116"/>
        <end position="139"/>
    </location>
</feature>
<keyword evidence="4 7" id="KW-0812">Transmembrane</keyword>
<dbReference type="Pfam" id="PF06963">
    <property type="entry name" value="FPN1"/>
    <property type="match status" value="1"/>
</dbReference>
<feature type="region of interest" description="Disordered" evidence="8">
    <location>
        <begin position="1"/>
        <end position="32"/>
    </location>
</feature>
<evidence type="ECO:0000256" key="5">
    <source>
        <dbReference type="ARBA" id="ARBA00022989"/>
    </source>
</evidence>
<feature type="region of interest" description="Disordered" evidence="8">
    <location>
        <begin position="257"/>
        <end position="276"/>
    </location>
</feature>
<keyword evidence="5 7" id="KW-1133">Transmembrane helix</keyword>
<feature type="transmembrane region" description="Helical" evidence="7">
    <location>
        <begin position="462"/>
        <end position="484"/>
    </location>
</feature>
<dbReference type="SUPFAM" id="SSF103473">
    <property type="entry name" value="MFS general substrate transporter"/>
    <property type="match status" value="1"/>
</dbReference>
<feature type="transmembrane region" description="Helical" evidence="7">
    <location>
        <begin position="207"/>
        <end position="231"/>
    </location>
</feature>
<feature type="transmembrane region" description="Helical" evidence="7">
    <location>
        <begin position="67"/>
        <end position="85"/>
    </location>
</feature>
<evidence type="ECO:0000256" key="3">
    <source>
        <dbReference type="ARBA" id="ARBA00022448"/>
    </source>
</evidence>
<evidence type="ECO:0000256" key="2">
    <source>
        <dbReference type="ARBA" id="ARBA00006279"/>
    </source>
</evidence>
<reference evidence="9" key="1">
    <citation type="journal article" date="2023" name="Mol. Phylogenet. Evol.">
        <title>Genome-scale phylogeny and comparative genomics of the fungal order Sordariales.</title>
        <authorList>
            <person name="Hensen N."/>
            <person name="Bonometti L."/>
            <person name="Westerberg I."/>
            <person name="Brannstrom I.O."/>
            <person name="Guillou S."/>
            <person name="Cros-Aarteil S."/>
            <person name="Calhoun S."/>
            <person name="Haridas S."/>
            <person name="Kuo A."/>
            <person name="Mondo S."/>
            <person name="Pangilinan J."/>
            <person name="Riley R."/>
            <person name="LaButti K."/>
            <person name="Andreopoulos B."/>
            <person name="Lipzen A."/>
            <person name="Chen C."/>
            <person name="Yan M."/>
            <person name="Daum C."/>
            <person name="Ng V."/>
            <person name="Clum A."/>
            <person name="Steindorff A."/>
            <person name="Ohm R.A."/>
            <person name="Martin F."/>
            <person name="Silar P."/>
            <person name="Natvig D.O."/>
            <person name="Lalanne C."/>
            <person name="Gautier V."/>
            <person name="Ament-Velasquez S.L."/>
            <person name="Kruys A."/>
            <person name="Hutchinson M.I."/>
            <person name="Powell A.J."/>
            <person name="Barry K."/>
            <person name="Miller A.N."/>
            <person name="Grigoriev I.V."/>
            <person name="Debuchy R."/>
            <person name="Gladieux P."/>
            <person name="Hiltunen Thoren M."/>
            <person name="Johannesson H."/>
        </authorList>
    </citation>
    <scope>NUCLEOTIDE SEQUENCE</scope>
    <source>
        <strain evidence="9">CBS 314.62</strain>
    </source>
</reference>
<feature type="compositionally biased region" description="Low complexity" evidence="8">
    <location>
        <begin position="19"/>
        <end position="32"/>
    </location>
</feature>
<dbReference type="PANTHER" id="PTHR11660">
    <property type="entry name" value="SOLUTE CARRIER FAMILY 40 MEMBER"/>
    <property type="match status" value="1"/>
</dbReference>
<comment type="similarity">
    <text evidence="2 7">Belongs to the ferroportin (FP) (TC 2.A.100) family. SLC40A subfamily.</text>
</comment>
<organism evidence="9 10">
    <name type="scientific">Podospora appendiculata</name>
    <dbReference type="NCBI Taxonomy" id="314037"/>
    <lineage>
        <taxon>Eukaryota</taxon>
        <taxon>Fungi</taxon>
        <taxon>Dikarya</taxon>
        <taxon>Ascomycota</taxon>
        <taxon>Pezizomycotina</taxon>
        <taxon>Sordariomycetes</taxon>
        <taxon>Sordariomycetidae</taxon>
        <taxon>Sordariales</taxon>
        <taxon>Podosporaceae</taxon>
        <taxon>Podospora</taxon>
    </lineage>
</organism>
<dbReference type="PANTHER" id="PTHR11660:SF57">
    <property type="entry name" value="SOLUTE CARRIER FAMILY 40 MEMBER"/>
    <property type="match status" value="1"/>
</dbReference>
<accession>A0AAE1C7K6</accession>
<name>A0AAE1C7K6_9PEZI</name>
<dbReference type="AlphaFoldDB" id="A0AAE1C7K6"/>
<keyword evidence="3 7" id="KW-0813">Transport</keyword>
<keyword evidence="10" id="KW-1185">Reference proteome</keyword>
<evidence type="ECO:0000313" key="9">
    <source>
        <dbReference type="EMBL" id="KAK3681657.1"/>
    </source>
</evidence>
<sequence length="521" mass="57101">MASNPPTDEEFLAPDERAPLLATTTPTTTPTRATSNISAHVAQHRIPVHITRRLYVSHFLSTWNSRVFEFGAVLYLAIIYPGTLLPLSLYAFARGLSAIVFAPAVGQYVDAGNRLLVVRVSIVLQRFAVAASCVIFYVLAKGLPFGEAAKMGMLVLLSILACVEKLTSIMNLVSVEKDWVVVMAENDQEALRVLNAQMRRIDLLCKLFGPLFIALIAGVSTEVAIVVNFAMNVASVVVEYFAIVQVYQNVPDLQQPKRRPVAEHPAPPPSPSESSWNHIRAAGAKSASNFRFYLHHRVFLPSFACALLYLTVLSFSGQMVTYLLSTGYNSTQIGIARTLSVLVEVLATWVAPWLMGWIGPVRAGLWMSTWQVAMLVAGVATFLAASVENNPVVAASGLVFGTILSRLGLRGFDMCTQLIVQEEVEAEHRGAFSSVEAAWQNAFELLSYASTMVFSQPGDFKWPVVLSVTAVASASSAYTFFVYLRRGHLLHLGALKTFLGSRGRRRERERALRRITAGNSM</sequence>
<feature type="transmembrane region" description="Helical" evidence="7">
    <location>
        <begin position="298"/>
        <end position="324"/>
    </location>
</feature>
<evidence type="ECO:0000256" key="8">
    <source>
        <dbReference type="SAM" id="MobiDB-lite"/>
    </source>
</evidence>
<dbReference type="GO" id="GO:0016020">
    <property type="term" value="C:membrane"/>
    <property type="evidence" value="ECO:0007669"/>
    <property type="project" value="UniProtKB-SubCell"/>
</dbReference>
<proteinExistence type="inferred from homology"/>
<dbReference type="InterPro" id="IPR036259">
    <property type="entry name" value="MFS_trans_sf"/>
</dbReference>
<comment type="function">
    <text evidence="7">May be involved in iron transport and iron homeostasis.</text>
</comment>
<reference evidence="9" key="2">
    <citation type="submission" date="2023-06" db="EMBL/GenBank/DDBJ databases">
        <authorList>
            <consortium name="Lawrence Berkeley National Laboratory"/>
            <person name="Haridas S."/>
            <person name="Hensen N."/>
            <person name="Bonometti L."/>
            <person name="Westerberg I."/>
            <person name="Brannstrom I.O."/>
            <person name="Guillou S."/>
            <person name="Cros-Aarteil S."/>
            <person name="Calhoun S."/>
            <person name="Kuo A."/>
            <person name="Mondo S."/>
            <person name="Pangilinan J."/>
            <person name="Riley R."/>
            <person name="Labutti K."/>
            <person name="Andreopoulos B."/>
            <person name="Lipzen A."/>
            <person name="Chen C."/>
            <person name="Yanf M."/>
            <person name="Daum C."/>
            <person name="Ng V."/>
            <person name="Clum A."/>
            <person name="Steindorff A."/>
            <person name="Ohm R."/>
            <person name="Martin F."/>
            <person name="Silar P."/>
            <person name="Natvig D."/>
            <person name="Lalanne C."/>
            <person name="Gautier V."/>
            <person name="Ament-Velasquez S.L."/>
            <person name="Kruys A."/>
            <person name="Hutchinson M.I."/>
            <person name="Powell A.J."/>
            <person name="Barry K."/>
            <person name="Miller A.N."/>
            <person name="Grigoriev I.V."/>
            <person name="Debuchy R."/>
            <person name="Gladieux P."/>
            <person name="Thoren M.H."/>
            <person name="Johannesson H."/>
        </authorList>
    </citation>
    <scope>NUCLEOTIDE SEQUENCE</scope>
    <source>
        <strain evidence="9">CBS 314.62</strain>
    </source>
</reference>
<feature type="transmembrane region" description="Helical" evidence="7">
    <location>
        <begin position="364"/>
        <end position="385"/>
    </location>
</feature>
<evidence type="ECO:0000256" key="7">
    <source>
        <dbReference type="RuleBase" id="RU365065"/>
    </source>
</evidence>
<comment type="caution">
    <text evidence="7">Lacks conserved residue(s) required for the propagation of feature annotation.</text>
</comment>
<gene>
    <name evidence="9" type="ORF">B0T22DRAFT_494675</name>
</gene>
<dbReference type="Gene3D" id="1.20.1250.20">
    <property type="entry name" value="MFS general substrate transporter like domains"/>
    <property type="match status" value="1"/>
</dbReference>
<dbReference type="EMBL" id="JAULSO010000006">
    <property type="protein sequence ID" value="KAK3681657.1"/>
    <property type="molecule type" value="Genomic_DNA"/>
</dbReference>
<keyword evidence="6 7" id="KW-0472">Membrane</keyword>
<keyword evidence="7" id="KW-0406">Ion transport</keyword>
<feature type="transmembrane region" description="Helical" evidence="7">
    <location>
        <begin position="336"/>
        <end position="358"/>
    </location>
</feature>
<comment type="subcellular location">
    <subcellularLocation>
        <location evidence="1 7">Membrane</location>
        <topology evidence="1 7">Multi-pass membrane protein</topology>
    </subcellularLocation>
</comment>
<dbReference type="CDD" id="cd17480">
    <property type="entry name" value="MFS_SLC40A1_like"/>
    <property type="match status" value="1"/>
</dbReference>
<evidence type="ECO:0000256" key="4">
    <source>
        <dbReference type="ARBA" id="ARBA00022692"/>
    </source>
</evidence>
<dbReference type="Proteomes" id="UP001270362">
    <property type="component" value="Unassembled WGS sequence"/>
</dbReference>
<evidence type="ECO:0000256" key="1">
    <source>
        <dbReference type="ARBA" id="ARBA00004141"/>
    </source>
</evidence>
<feature type="transmembrane region" description="Helical" evidence="7">
    <location>
        <begin position="392"/>
        <end position="409"/>
    </location>
</feature>
<evidence type="ECO:0000313" key="10">
    <source>
        <dbReference type="Proteomes" id="UP001270362"/>
    </source>
</evidence>
<dbReference type="GO" id="GO:0005381">
    <property type="term" value="F:iron ion transmembrane transporter activity"/>
    <property type="evidence" value="ECO:0007669"/>
    <property type="project" value="UniProtKB-UniRule"/>
</dbReference>
<comment type="caution">
    <text evidence="9">The sequence shown here is derived from an EMBL/GenBank/DDBJ whole genome shotgun (WGS) entry which is preliminary data.</text>
</comment>
<evidence type="ECO:0000256" key="6">
    <source>
        <dbReference type="ARBA" id="ARBA00023136"/>
    </source>
</evidence>
<feature type="transmembrane region" description="Helical" evidence="7">
    <location>
        <begin position="151"/>
        <end position="173"/>
    </location>
</feature>
<dbReference type="InterPro" id="IPR009716">
    <property type="entry name" value="Ferroportin-1"/>
</dbReference>
<protein>
    <recommendedName>
        <fullName evidence="7">Solute carrier family 40 member</fullName>
    </recommendedName>
</protein>